<feature type="non-terminal residue" evidence="12">
    <location>
        <position position="1"/>
    </location>
</feature>
<feature type="region of interest" description="Disordered" evidence="10">
    <location>
        <begin position="92"/>
        <end position="146"/>
    </location>
</feature>
<dbReference type="InterPro" id="IPR025995">
    <property type="entry name" value="Tudor-knot"/>
</dbReference>
<keyword evidence="2" id="KW-0808">Transferase</keyword>
<feature type="domain" description="MYST-type HAT" evidence="11">
    <location>
        <begin position="172"/>
        <end position="236"/>
    </location>
</feature>
<dbReference type="SUPFAM" id="SSF54160">
    <property type="entry name" value="Chromo domain-like"/>
    <property type="match status" value="1"/>
</dbReference>
<evidence type="ECO:0000256" key="4">
    <source>
        <dbReference type="ARBA" id="ARBA00022771"/>
    </source>
</evidence>
<keyword evidence="5" id="KW-0862">Zinc</keyword>
<dbReference type="PANTHER" id="PTHR10615">
    <property type="entry name" value="HISTONE ACETYLTRANSFERASE"/>
    <property type="match status" value="1"/>
</dbReference>
<dbReference type="Gene3D" id="3.30.60.60">
    <property type="entry name" value="N-acetyl transferase-like"/>
    <property type="match status" value="1"/>
</dbReference>
<reference evidence="12" key="1">
    <citation type="journal article" date="2020" name="Fungal Divers.">
        <title>Resolving the Mortierellaceae phylogeny through synthesis of multi-gene phylogenetics and phylogenomics.</title>
        <authorList>
            <person name="Vandepol N."/>
            <person name="Liber J."/>
            <person name="Desiro A."/>
            <person name="Na H."/>
            <person name="Kennedy M."/>
            <person name="Barry K."/>
            <person name="Grigoriev I.V."/>
            <person name="Miller A.N."/>
            <person name="O'Donnell K."/>
            <person name="Stajich J.E."/>
            <person name="Bonito G."/>
        </authorList>
    </citation>
    <scope>NUCLEOTIDE SEQUENCE</scope>
    <source>
        <strain evidence="12">KOD1015</strain>
    </source>
</reference>
<evidence type="ECO:0000256" key="3">
    <source>
        <dbReference type="ARBA" id="ARBA00022723"/>
    </source>
</evidence>
<keyword evidence="8" id="KW-0539">Nucleus</keyword>
<keyword evidence="3" id="KW-0479">Metal-binding</keyword>
<keyword evidence="9" id="KW-0012">Acyltransferase</keyword>
<comment type="caution">
    <text evidence="12">The sequence shown here is derived from an EMBL/GenBank/DDBJ whole genome shotgun (WGS) entry which is preliminary data.</text>
</comment>
<organism evidence="12 13">
    <name type="scientific">Lunasporangiospora selenospora</name>
    <dbReference type="NCBI Taxonomy" id="979761"/>
    <lineage>
        <taxon>Eukaryota</taxon>
        <taxon>Fungi</taxon>
        <taxon>Fungi incertae sedis</taxon>
        <taxon>Mucoromycota</taxon>
        <taxon>Mortierellomycotina</taxon>
        <taxon>Mortierellomycetes</taxon>
        <taxon>Mortierellales</taxon>
        <taxon>Mortierellaceae</taxon>
        <taxon>Lunasporangiospora</taxon>
    </lineage>
</organism>
<dbReference type="Pfam" id="PF11717">
    <property type="entry name" value="Tudor-knot"/>
    <property type="match status" value="1"/>
</dbReference>
<dbReference type="SUPFAM" id="SSF55729">
    <property type="entry name" value="Acyl-CoA N-acyltransferases (Nat)"/>
    <property type="match status" value="1"/>
</dbReference>
<dbReference type="GO" id="GO:0046972">
    <property type="term" value="F:histone H4K16 acetyltransferase activity"/>
    <property type="evidence" value="ECO:0007669"/>
    <property type="project" value="TreeGrafter"/>
</dbReference>
<comment type="subcellular location">
    <subcellularLocation>
        <location evidence="1">Nucleus</location>
    </subcellularLocation>
</comment>
<dbReference type="GO" id="GO:0005634">
    <property type="term" value="C:nucleus"/>
    <property type="evidence" value="ECO:0007669"/>
    <property type="project" value="UniProtKB-SubCell"/>
</dbReference>
<keyword evidence="13" id="KW-1185">Reference proteome</keyword>
<evidence type="ECO:0000256" key="9">
    <source>
        <dbReference type="ARBA" id="ARBA00023315"/>
    </source>
</evidence>
<dbReference type="PROSITE" id="PS51726">
    <property type="entry name" value="MYST_HAT"/>
    <property type="match status" value="1"/>
</dbReference>
<dbReference type="InterPro" id="IPR002717">
    <property type="entry name" value="HAT_MYST-type"/>
</dbReference>
<evidence type="ECO:0000259" key="11">
    <source>
        <dbReference type="PROSITE" id="PS51726"/>
    </source>
</evidence>
<protein>
    <submittedName>
        <fullName evidence="12">K(Lysine) acetyltransferase</fullName>
    </submittedName>
</protein>
<dbReference type="InterPro" id="IPR050603">
    <property type="entry name" value="MYST_HAT"/>
</dbReference>
<dbReference type="InterPro" id="IPR016197">
    <property type="entry name" value="Chromo-like_dom_sf"/>
</dbReference>
<name>A0A9P6KAV1_9FUNG</name>
<sequence>MADRNSGNVQAYVEIGGHYGIIGKDGRECKAAGHHGQVSSYSTLIVEVLGKRVIDNETDVYIHYEGTDKRLDEWVDLYRLLPLKPSLEPLNEATTSEQDIENIPSGRSRGSLHSKKLTRTGSAASKESTTQSSRKKTDDVVHHNQDAKSQNSLSFGVASLAPYDHEDSGEIPRVRNVEWILYAGYDIATWYYSPFPDEYQDCQRLFICENCMKYIRHIENYVNHSKSCKRRRPPGV</sequence>
<keyword evidence="6" id="KW-0805">Transcription regulation</keyword>
<evidence type="ECO:0000313" key="12">
    <source>
        <dbReference type="EMBL" id="KAF9578020.1"/>
    </source>
</evidence>
<dbReference type="GO" id="GO:0008270">
    <property type="term" value="F:zinc ion binding"/>
    <property type="evidence" value="ECO:0007669"/>
    <property type="project" value="UniProtKB-KW"/>
</dbReference>
<keyword evidence="4" id="KW-0863">Zinc-finger</keyword>
<evidence type="ECO:0000256" key="5">
    <source>
        <dbReference type="ARBA" id="ARBA00022833"/>
    </source>
</evidence>
<accession>A0A9P6KAV1</accession>
<dbReference type="InterPro" id="IPR040706">
    <property type="entry name" value="Zf-MYST"/>
</dbReference>
<proteinExistence type="predicted"/>
<dbReference type="Pfam" id="PF17772">
    <property type="entry name" value="zf-MYST"/>
    <property type="match status" value="1"/>
</dbReference>
<dbReference type="EMBL" id="JAABOA010004098">
    <property type="protein sequence ID" value="KAF9578020.1"/>
    <property type="molecule type" value="Genomic_DNA"/>
</dbReference>
<dbReference type="GO" id="GO:0035267">
    <property type="term" value="C:NuA4 histone acetyltransferase complex"/>
    <property type="evidence" value="ECO:0007669"/>
    <property type="project" value="TreeGrafter"/>
</dbReference>
<gene>
    <name evidence="12" type="primary">KAT8</name>
    <name evidence="12" type="ORF">BGW38_006413</name>
</gene>
<dbReference type="InterPro" id="IPR016181">
    <property type="entry name" value="Acyl_CoA_acyltransferase"/>
</dbReference>
<dbReference type="OrthoDB" id="787137at2759"/>
<keyword evidence="7" id="KW-0804">Transcription</keyword>
<evidence type="ECO:0000256" key="7">
    <source>
        <dbReference type="ARBA" id="ARBA00023163"/>
    </source>
</evidence>
<evidence type="ECO:0000313" key="13">
    <source>
        <dbReference type="Proteomes" id="UP000780801"/>
    </source>
</evidence>
<dbReference type="Gene3D" id="2.30.30.140">
    <property type="match status" value="1"/>
</dbReference>
<feature type="compositionally biased region" description="Polar residues" evidence="10">
    <location>
        <begin position="119"/>
        <end position="132"/>
    </location>
</feature>
<dbReference type="AlphaFoldDB" id="A0A9P6KAV1"/>
<evidence type="ECO:0000256" key="10">
    <source>
        <dbReference type="SAM" id="MobiDB-lite"/>
    </source>
</evidence>
<feature type="compositionally biased region" description="Basic and acidic residues" evidence="10">
    <location>
        <begin position="135"/>
        <end position="146"/>
    </location>
</feature>
<evidence type="ECO:0000256" key="8">
    <source>
        <dbReference type="ARBA" id="ARBA00023242"/>
    </source>
</evidence>
<evidence type="ECO:0000256" key="6">
    <source>
        <dbReference type="ARBA" id="ARBA00023015"/>
    </source>
</evidence>
<evidence type="ECO:0000256" key="1">
    <source>
        <dbReference type="ARBA" id="ARBA00004123"/>
    </source>
</evidence>
<evidence type="ECO:0000256" key="2">
    <source>
        <dbReference type="ARBA" id="ARBA00022679"/>
    </source>
</evidence>
<dbReference type="GO" id="GO:0006355">
    <property type="term" value="P:regulation of DNA-templated transcription"/>
    <property type="evidence" value="ECO:0007669"/>
    <property type="project" value="InterPro"/>
</dbReference>
<dbReference type="Proteomes" id="UP000780801">
    <property type="component" value="Unassembled WGS sequence"/>
</dbReference>
<dbReference type="PANTHER" id="PTHR10615:SF219">
    <property type="entry name" value="HISTONE ACETYLTRANSFERASE KAT5"/>
    <property type="match status" value="1"/>
</dbReference>